<comment type="subcellular location">
    <subcellularLocation>
        <location evidence="1">Nucleus</location>
    </subcellularLocation>
</comment>
<keyword evidence="3 8" id="KW-0238">DNA-binding</keyword>
<dbReference type="GO" id="GO:0000981">
    <property type="term" value="F:DNA-binding transcription factor activity, RNA polymerase II-specific"/>
    <property type="evidence" value="ECO:0000318"/>
    <property type="project" value="GO_Central"/>
</dbReference>
<reference evidence="9" key="3">
    <citation type="submission" date="2015-04" db="UniProtKB">
        <authorList>
            <consortium name="EnsemblPlants"/>
        </authorList>
    </citation>
    <scope>IDENTIFICATION</scope>
    <source>
        <strain evidence="9">cv. Jemalong A17</strain>
    </source>
</reference>
<dbReference type="GO" id="GO:0048766">
    <property type="term" value="P:root hair initiation"/>
    <property type="evidence" value="ECO:0007669"/>
    <property type="project" value="UniProtKB-ARBA"/>
</dbReference>
<dbReference type="PROSITE" id="PS50888">
    <property type="entry name" value="BHLH"/>
    <property type="match status" value="1"/>
</dbReference>
<evidence type="ECO:0000256" key="1">
    <source>
        <dbReference type="ARBA" id="ARBA00004123"/>
    </source>
</evidence>
<dbReference type="EnsemblPlants" id="AES62733">
    <property type="protein sequence ID" value="AES62733"/>
    <property type="gene ID" value="MTR_1g106480"/>
</dbReference>
<dbReference type="HOGENOM" id="CLU_1680539_0_0_1"/>
<reference evidence="8 10" key="1">
    <citation type="journal article" date="2011" name="Nature">
        <title>The Medicago genome provides insight into the evolution of rhizobial symbioses.</title>
        <authorList>
            <person name="Young N.D."/>
            <person name="Debelle F."/>
            <person name="Oldroyd G.E."/>
            <person name="Geurts R."/>
            <person name="Cannon S.B."/>
            <person name="Udvardi M.K."/>
            <person name="Benedito V.A."/>
            <person name="Mayer K.F."/>
            <person name="Gouzy J."/>
            <person name="Schoof H."/>
            <person name="Van de Peer Y."/>
            <person name="Proost S."/>
            <person name="Cook D.R."/>
            <person name="Meyers B.C."/>
            <person name="Spannagl M."/>
            <person name="Cheung F."/>
            <person name="De Mita S."/>
            <person name="Krishnakumar V."/>
            <person name="Gundlach H."/>
            <person name="Zhou S."/>
            <person name="Mudge J."/>
            <person name="Bharti A.K."/>
            <person name="Murray J.D."/>
            <person name="Naoumkina M.A."/>
            <person name="Rosen B."/>
            <person name="Silverstein K.A."/>
            <person name="Tang H."/>
            <person name="Rombauts S."/>
            <person name="Zhao P.X."/>
            <person name="Zhou P."/>
            <person name="Barbe V."/>
            <person name="Bardou P."/>
            <person name="Bechner M."/>
            <person name="Bellec A."/>
            <person name="Berger A."/>
            <person name="Berges H."/>
            <person name="Bidwell S."/>
            <person name="Bisseling T."/>
            <person name="Choisne N."/>
            <person name="Couloux A."/>
            <person name="Denny R."/>
            <person name="Deshpande S."/>
            <person name="Dai X."/>
            <person name="Doyle J.J."/>
            <person name="Dudez A.M."/>
            <person name="Farmer A.D."/>
            <person name="Fouteau S."/>
            <person name="Franken C."/>
            <person name="Gibelin C."/>
            <person name="Gish J."/>
            <person name="Goldstein S."/>
            <person name="Gonzalez A.J."/>
            <person name="Green P.J."/>
            <person name="Hallab A."/>
            <person name="Hartog M."/>
            <person name="Hua A."/>
            <person name="Humphray S.J."/>
            <person name="Jeong D.H."/>
            <person name="Jing Y."/>
            <person name="Jocker A."/>
            <person name="Kenton S.M."/>
            <person name="Kim D.J."/>
            <person name="Klee K."/>
            <person name="Lai H."/>
            <person name="Lang C."/>
            <person name="Lin S."/>
            <person name="Macmil S.L."/>
            <person name="Magdelenat G."/>
            <person name="Matthews L."/>
            <person name="McCorrison J."/>
            <person name="Monaghan E.L."/>
            <person name="Mun J.H."/>
            <person name="Najar F.Z."/>
            <person name="Nicholson C."/>
            <person name="Noirot C."/>
            <person name="O'Bleness M."/>
            <person name="Paule C.R."/>
            <person name="Poulain J."/>
            <person name="Prion F."/>
            <person name="Qin B."/>
            <person name="Qu C."/>
            <person name="Retzel E.F."/>
            <person name="Riddle C."/>
            <person name="Sallet E."/>
            <person name="Samain S."/>
            <person name="Samson N."/>
            <person name="Sanders I."/>
            <person name="Saurat O."/>
            <person name="Scarpelli C."/>
            <person name="Schiex T."/>
            <person name="Segurens B."/>
            <person name="Severin A.J."/>
            <person name="Sherrier D.J."/>
            <person name="Shi R."/>
            <person name="Sims S."/>
            <person name="Singer S.R."/>
            <person name="Sinharoy S."/>
            <person name="Sterck L."/>
            <person name="Viollet A."/>
            <person name="Wang B.B."/>
            <person name="Wang K."/>
            <person name="Wang M."/>
            <person name="Wang X."/>
            <person name="Warfsmann J."/>
            <person name="Weissenbach J."/>
            <person name="White D.D."/>
            <person name="White J.D."/>
            <person name="Wiley G.B."/>
            <person name="Wincker P."/>
            <person name="Xing Y."/>
            <person name="Yang L."/>
            <person name="Yao Z."/>
            <person name="Ying F."/>
            <person name="Zhai J."/>
            <person name="Zhou L."/>
            <person name="Zuber A."/>
            <person name="Denarie J."/>
            <person name="Dixon R.A."/>
            <person name="May G.D."/>
            <person name="Schwartz D.C."/>
            <person name="Rogers J."/>
            <person name="Quetier F."/>
            <person name="Town C.D."/>
            <person name="Roe B.A."/>
        </authorList>
    </citation>
    <scope>NUCLEOTIDE SEQUENCE [LARGE SCALE GENOMIC DNA]</scope>
    <source>
        <strain evidence="8">A17</strain>
        <strain evidence="9 10">cv. Jemalong A17</strain>
    </source>
</reference>
<evidence type="ECO:0000259" key="7">
    <source>
        <dbReference type="PROSITE" id="PS50888"/>
    </source>
</evidence>
<feature type="region of interest" description="Disordered" evidence="6">
    <location>
        <begin position="1"/>
        <end position="47"/>
    </location>
</feature>
<dbReference type="FunFam" id="4.10.280.10:FF:000022">
    <property type="entry name" value="Basic helix-loop-helix transcription factor"/>
    <property type="match status" value="1"/>
</dbReference>
<dbReference type="SMART" id="SM00353">
    <property type="entry name" value="HLH"/>
    <property type="match status" value="1"/>
</dbReference>
<evidence type="ECO:0000256" key="4">
    <source>
        <dbReference type="ARBA" id="ARBA00023163"/>
    </source>
</evidence>
<gene>
    <name evidence="8" type="ordered locus">MTR_1g106480</name>
</gene>
<keyword evidence="4" id="KW-0804">Transcription</keyword>
<dbReference type="SUPFAM" id="SSF47459">
    <property type="entry name" value="HLH, helix-loop-helix DNA-binding domain"/>
    <property type="match status" value="1"/>
</dbReference>
<evidence type="ECO:0000313" key="10">
    <source>
        <dbReference type="Proteomes" id="UP000002051"/>
    </source>
</evidence>
<reference evidence="8 10" key="2">
    <citation type="journal article" date="2014" name="BMC Genomics">
        <title>An improved genome release (version Mt4.0) for the model legume Medicago truncatula.</title>
        <authorList>
            <person name="Tang H."/>
            <person name="Krishnakumar V."/>
            <person name="Bidwell S."/>
            <person name="Rosen B."/>
            <person name="Chan A."/>
            <person name="Zhou S."/>
            <person name="Gentzbittel L."/>
            <person name="Childs K.L."/>
            <person name="Yandell M."/>
            <person name="Gundlach H."/>
            <person name="Mayer K.F."/>
            <person name="Schwartz D.C."/>
            <person name="Town C.D."/>
        </authorList>
    </citation>
    <scope>GENOME REANNOTATION</scope>
    <source>
        <strain evidence="9 10">cv. Jemalong A17</strain>
    </source>
</reference>
<evidence type="ECO:0000256" key="2">
    <source>
        <dbReference type="ARBA" id="ARBA00023015"/>
    </source>
</evidence>
<keyword evidence="10" id="KW-1185">Reference proteome</keyword>
<evidence type="ECO:0000313" key="9">
    <source>
        <dbReference type="EnsemblPlants" id="AES62733"/>
    </source>
</evidence>
<keyword evidence="2" id="KW-0805">Transcription regulation</keyword>
<evidence type="ECO:0000256" key="3">
    <source>
        <dbReference type="ARBA" id="ARBA00023125"/>
    </source>
</evidence>
<dbReference type="PANTHER" id="PTHR16223:SF338">
    <property type="entry name" value="TRANSCRIPTION FACTOR RSL2"/>
    <property type="match status" value="1"/>
</dbReference>
<dbReference type="STRING" id="3880.G7IET2"/>
<dbReference type="PANTHER" id="PTHR16223">
    <property type="entry name" value="TRANSCRIPTION FACTOR BHLH83-RELATED"/>
    <property type="match status" value="1"/>
</dbReference>
<dbReference type="GO" id="GO:0006357">
    <property type="term" value="P:regulation of transcription by RNA polymerase II"/>
    <property type="evidence" value="ECO:0000318"/>
    <property type="project" value="GO_Central"/>
</dbReference>
<dbReference type="InterPro" id="IPR011598">
    <property type="entry name" value="bHLH_dom"/>
</dbReference>
<dbReference type="AlphaFoldDB" id="G7IET2"/>
<proteinExistence type="predicted"/>
<protein>
    <submittedName>
        <fullName evidence="8">Helix loop helix DNA-binding domain protein</fullName>
    </submittedName>
</protein>
<dbReference type="Gene3D" id="4.10.280.10">
    <property type="entry name" value="Helix-loop-helix DNA-binding domain"/>
    <property type="match status" value="1"/>
</dbReference>
<dbReference type="GO" id="GO:0005634">
    <property type="term" value="C:nucleus"/>
    <property type="evidence" value="ECO:0000318"/>
    <property type="project" value="GO_Central"/>
</dbReference>
<name>G7IET2_MEDTR</name>
<dbReference type="GO" id="GO:0046983">
    <property type="term" value="F:protein dimerization activity"/>
    <property type="evidence" value="ECO:0007669"/>
    <property type="project" value="InterPro"/>
</dbReference>
<dbReference type="PaxDb" id="3880-AES62733"/>
<sequence>MSHNEEGLTWHDSSLEQNGGKPSILSPKEHEAPKLCRKSKAGSGPATDAQSIYLCKSKSPLKDISLVRIWIQVNYAESQYVIMILRRRERINERLRILQTLVPNGTKVDISTMLEEAVQYVKFLQLQIKLLSMWMYAPIAYNGMNIGLDLSFSSPTN</sequence>
<dbReference type="InterPro" id="IPR036638">
    <property type="entry name" value="HLH_DNA-bd_sf"/>
</dbReference>
<evidence type="ECO:0000313" key="8">
    <source>
        <dbReference type="EMBL" id="AES62733.1"/>
    </source>
</evidence>
<accession>G7IET2</accession>
<dbReference type="Proteomes" id="UP000002051">
    <property type="component" value="Unassembled WGS sequence"/>
</dbReference>
<evidence type="ECO:0000256" key="5">
    <source>
        <dbReference type="ARBA" id="ARBA00023242"/>
    </source>
</evidence>
<dbReference type="InterPro" id="IPR045843">
    <property type="entry name" value="IND-like"/>
</dbReference>
<keyword evidence="5" id="KW-0539">Nucleus</keyword>
<dbReference type="Pfam" id="PF00010">
    <property type="entry name" value="HLH"/>
    <property type="match status" value="1"/>
</dbReference>
<dbReference type="EMBL" id="CM001217">
    <property type="protein sequence ID" value="AES62733.1"/>
    <property type="molecule type" value="Genomic_DNA"/>
</dbReference>
<evidence type="ECO:0000256" key="6">
    <source>
        <dbReference type="SAM" id="MobiDB-lite"/>
    </source>
</evidence>
<feature type="domain" description="BHLH" evidence="7">
    <location>
        <begin position="75"/>
        <end position="124"/>
    </location>
</feature>
<dbReference type="GO" id="GO:0000978">
    <property type="term" value="F:RNA polymerase II cis-regulatory region sequence-specific DNA binding"/>
    <property type="evidence" value="ECO:0000318"/>
    <property type="project" value="GO_Central"/>
</dbReference>
<organism evidence="8 10">
    <name type="scientific">Medicago truncatula</name>
    <name type="common">Barrel medic</name>
    <name type="synonym">Medicago tribuloides</name>
    <dbReference type="NCBI Taxonomy" id="3880"/>
    <lineage>
        <taxon>Eukaryota</taxon>
        <taxon>Viridiplantae</taxon>
        <taxon>Streptophyta</taxon>
        <taxon>Embryophyta</taxon>
        <taxon>Tracheophyta</taxon>
        <taxon>Spermatophyta</taxon>
        <taxon>Magnoliopsida</taxon>
        <taxon>eudicotyledons</taxon>
        <taxon>Gunneridae</taxon>
        <taxon>Pentapetalae</taxon>
        <taxon>rosids</taxon>
        <taxon>fabids</taxon>
        <taxon>Fabales</taxon>
        <taxon>Fabaceae</taxon>
        <taxon>Papilionoideae</taxon>
        <taxon>50 kb inversion clade</taxon>
        <taxon>NPAAA clade</taxon>
        <taxon>Hologalegina</taxon>
        <taxon>IRL clade</taxon>
        <taxon>Trifolieae</taxon>
        <taxon>Medicago</taxon>
    </lineage>
</organism>